<accession>A0A314UTL2</accession>
<protein>
    <submittedName>
        <fullName evidence="1">Uncharacterized protein</fullName>
    </submittedName>
</protein>
<reference evidence="1 2" key="1">
    <citation type="submission" date="2018-02" db="EMBL/GenBank/DDBJ databases">
        <title>Draft genome of wild Prunus yedoensis var. nudiflora.</title>
        <authorList>
            <person name="Baek S."/>
            <person name="Kim J.-H."/>
            <person name="Choi K."/>
            <person name="Kim G.-B."/>
            <person name="Cho A."/>
            <person name="Jang H."/>
            <person name="Shin C.-H."/>
            <person name="Yu H.-J."/>
            <person name="Mun J.-H."/>
        </authorList>
    </citation>
    <scope>NUCLEOTIDE SEQUENCE [LARGE SCALE GENOMIC DNA]</scope>
    <source>
        <strain evidence="2">cv. Jeju island</strain>
        <tissue evidence="1">Leaf</tissue>
    </source>
</reference>
<gene>
    <name evidence="1" type="ORF">Pyn_12233</name>
</gene>
<dbReference type="AlphaFoldDB" id="A0A314UTL2"/>
<dbReference type="EMBL" id="PJQY01003032">
    <property type="protein sequence ID" value="PQM40780.1"/>
    <property type="molecule type" value="Genomic_DNA"/>
</dbReference>
<dbReference type="OrthoDB" id="1158976at2759"/>
<evidence type="ECO:0000313" key="2">
    <source>
        <dbReference type="Proteomes" id="UP000250321"/>
    </source>
</evidence>
<comment type="caution">
    <text evidence="1">The sequence shown here is derived from an EMBL/GenBank/DDBJ whole genome shotgun (WGS) entry which is preliminary data.</text>
</comment>
<organism evidence="1 2">
    <name type="scientific">Prunus yedoensis var. nudiflora</name>
    <dbReference type="NCBI Taxonomy" id="2094558"/>
    <lineage>
        <taxon>Eukaryota</taxon>
        <taxon>Viridiplantae</taxon>
        <taxon>Streptophyta</taxon>
        <taxon>Embryophyta</taxon>
        <taxon>Tracheophyta</taxon>
        <taxon>Spermatophyta</taxon>
        <taxon>Magnoliopsida</taxon>
        <taxon>eudicotyledons</taxon>
        <taxon>Gunneridae</taxon>
        <taxon>Pentapetalae</taxon>
        <taxon>rosids</taxon>
        <taxon>fabids</taxon>
        <taxon>Rosales</taxon>
        <taxon>Rosaceae</taxon>
        <taxon>Amygdaloideae</taxon>
        <taxon>Amygdaleae</taxon>
        <taxon>Prunus</taxon>
    </lineage>
</organism>
<sequence length="232" mass="26043">MEGDFQFGSNSNSLDLLSEVAVVVKNWEEEDVEKAMSMAVRSRCNALQGFGFDGYVVPDKATIKITNRVRVSSSSSSALDMLLQVTSNELMELKKANTFSGISIPKKKRTSLRRGRAMLTSFPCSSHHSIPLHQIPRKKRSNLRRTKRAFLSDFFHDSTVQLIKKAMQELERVLAEEGTVDFTLFPLNDICMPKNKAAKVNPMKLCSFRLNSPVQVLLASARTVSALHTYKE</sequence>
<name>A0A314UTL2_PRUYE</name>
<evidence type="ECO:0000313" key="1">
    <source>
        <dbReference type="EMBL" id="PQM40780.1"/>
    </source>
</evidence>
<proteinExistence type="predicted"/>
<keyword evidence="2" id="KW-1185">Reference proteome</keyword>
<dbReference type="Proteomes" id="UP000250321">
    <property type="component" value="Unassembled WGS sequence"/>
</dbReference>